<evidence type="ECO:0000259" key="1">
    <source>
        <dbReference type="PROSITE" id="PS50004"/>
    </source>
</evidence>
<dbReference type="CDD" id="cd00519">
    <property type="entry name" value="Lipase_3"/>
    <property type="match status" value="1"/>
</dbReference>
<protein>
    <recommendedName>
        <fullName evidence="1">C2 domain-containing protein</fullName>
    </recommendedName>
</protein>
<dbReference type="Gene3D" id="2.60.40.150">
    <property type="entry name" value="C2 domain"/>
    <property type="match status" value="2"/>
</dbReference>
<dbReference type="Pfam" id="PF01764">
    <property type="entry name" value="Lipase_3"/>
    <property type="match status" value="1"/>
</dbReference>
<name>A0A150G7Z9_GONPE</name>
<organism evidence="2 3">
    <name type="scientific">Gonium pectorale</name>
    <name type="common">Green alga</name>
    <dbReference type="NCBI Taxonomy" id="33097"/>
    <lineage>
        <taxon>Eukaryota</taxon>
        <taxon>Viridiplantae</taxon>
        <taxon>Chlorophyta</taxon>
        <taxon>core chlorophytes</taxon>
        <taxon>Chlorophyceae</taxon>
        <taxon>CS clade</taxon>
        <taxon>Chlamydomonadales</taxon>
        <taxon>Volvocaceae</taxon>
        <taxon>Gonium</taxon>
    </lineage>
</organism>
<accession>A0A150G7Z9</accession>
<dbReference type="EMBL" id="LSYV01000053">
    <property type="protein sequence ID" value="KXZ45675.1"/>
    <property type="molecule type" value="Genomic_DNA"/>
</dbReference>
<proteinExistence type="predicted"/>
<feature type="domain" description="C2" evidence="1">
    <location>
        <begin position="110"/>
        <end position="245"/>
    </location>
</feature>
<reference evidence="3" key="1">
    <citation type="journal article" date="2016" name="Nat. Commun.">
        <title>The Gonium pectorale genome demonstrates co-option of cell cycle regulation during the evolution of multicellularity.</title>
        <authorList>
            <person name="Hanschen E.R."/>
            <person name="Marriage T.N."/>
            <person name="Ferris P.J."/>
            <person name="Hamaji T."/>
            <person name="Toyoda A."/>
            <person name="Fujiyama A."/>
            <person name="Neme R."/>
            <person name="Noguchi H."/>
            <person name="Minakuchi Y."/>
            <person name="Suzuki M."/>
            <person name="Kawai-Toyooka H."/>
            <person name="Smith D.R."/>
            <person name="Sparks H."/>
            <person name="Anderson J."/>
            <person name="Bakaric R."/>
            <person name="Luria V."/>
            <person name="Karger A."/>
            <person name="Kirschner M.W."/>
            <person name="Durand P.M."/>
            <person name="Michod R.E."/>
            <person name="Nozaki H."/>
            <person name="Olson B.J."/>
        </authorList>
    </citation>
    <scope>NUCLEOTIDE SEQUENCE [LARGE SCALE GENOMIC DNA]</scope>
    <source>
        <strain evidence="3">NIES-2863</strain>
    </source>
</reference>
<dbReference type="Gene3D" id="3.40.50.1820">
    <property type="entry name" value="alpha/beta hydrolase"/>
    <property type="match status" value="1"/>
</dbReference>
<evidence type="ECO:0000313" key="3">
    <source>
        <dbReference type="Proteomes" id="UP000075714"/>
    </source>
</evidence>
<dbReference type="InterPro" id="IPR000008">
    <property type="entry name" value="C2_dom"/>
</dbReference>
<dbReference type="Pfam" id="PF00168">
    <property type="entry name" value="C2"/>
    <property type="match status" value="2"/>
</dbReference>
<gene>
    <name evidence="2" type="ORF">GPECTOR_52g72</name>
</gene>
<dbReference type="Proteomes" id="UP000075714">
    <property type="component" value="Unassembled WGS sequence"/>
</dbReference>
<dbReference type="AlphaFoldDB" id="A0A150G7Z9"/>
<dbReference type="PANTHER" id="PTHR47759:SF2">
    <property type="entry name" value="TRIGLYCERIDE LIPASE"/>
    <property type="match status" value="1"/>
</dbReference>
<sequence>MQLGNARRVWVTAGDKIVMPVCASRTRFGSIAGRHTTERSARGFTQGRPFVRPDIRLNVAAAPNPVSEGKPESLDGHLRDNLPLALVLGTAAFRSYKAPAGVQPFRDWSWPNDTVITYTDKEYLAARYSYVLEVKLHSASKVPRSKSLGADALDLVPDAYVKLSLGGKDGRQPWVVKSSVKNNTTDPQWNETFYLCGRAQDLESIKLELYDEDPKLIDSDDFLGEAQVLDAKALTAGAPAKDFTVSLTKGGKPVPGTSVKLSARVASFSEMSRYSGDVTPMRAESSLPKAWLEYLKSCVGLPDDQYKELEILGSKYTAVLEIQVQDASGLPATDANGKADPLVTVAVESGGETWSKSTAVKQATLSPEWNETFTLRLRDVNTDVVRLKVFDEDQFLMFKWNEAMGEAVLDLDELDVDDTAAQDFELDLKLPNAQKNQQAARGKLRVRARLIGPQAFSQAEDDVLASSLSKSPLGDLTPVAYIDCTASDTQAWIFCSDDAVKGGPQAAEKVAVLAFRGTESSQLKDVVTDLRLIPTRLDEEKVAGNLTESLGVTSGNRKMNVHKGFRLAHDSVWDNTLAVLKTVTGAGPAANWHVYVTGHSLGGALATLGAYKLAKSGVVKKVSMYSYGQPRVGNKAFADEFNALISNAWRFANENDAVPRVPRLMGYCHVGKPVQLKDGALPRIYNPETPIEGKWMFELGKDVASSAVDGQLKSTVGAIDSQRKDFWQDLFSGRGVSQHMENFYVTFLEQACRDAASIAEAGAHPSGNSGSNN</sequence>
<dbReference type="SUPFAM" id="SSF49562">
    <property type="entry name" value="C2 domain (Calcium/lipid-binding domain, CaLB)"/>
    <property type="match status" value="2"/>
</dbReference>
<dbReference type="OrthoDB" id="514788at2759"/>
<dbReference type="InterPro" id="IPR002921">
    <property type="entry name" value="Fungal_lipase-type"/>
</dbReference>
<dbReference type="InterPro" id="IPR035892">
    <property type="entry name" value="C2_domain_sf"/>
</dbReference>
<dbReference type="GO" id="GO:0006629">
    <property type="term" value="P:lipid metabolic process"/>
    <property type="evidence" value="ECO:0007669"/>
    <property type="project" value="InterPro"/>
</dbReference>
<dbReference type="PROSITE" id="PS50004">
    <property type="entry name" value="C2"/>
    <property type="match status" value="2"/>
</dbReference>
<dbReference type="SMART" id="SM00239">
    <property type="entry name" value="C2"/>
    <property type="match status" value="2"/>
</dbReference>
<dbReference type="PANTHER" id="PTHR47759">
    <property type="entry name" value="OS04G0509100 PROTEIN"/>
    <property type="match status" value="1"/>
</dbReference>
<keyword evidence="3" id="KW-1185">Reference proteome</keyword>
<feature type="domain" description="C2" evidence="1">
    <location>
        <begin position="301"/>
        <end position="424"/>
    </location>
</feature>
<comment type="caution">
    <text evidence="2">The sequence shown here is derived from an EMBL/GenBank/DDBJ whole genome shotgun (WGS) entry which is preliminary data.</text>
</comment>
<dbReference type="SUPFAM" id="SSF53474">
    <property type="entry name" value="alpha/beta-Hydrolases"/>
    <property type="match status" value="1"/>
</dbReference>
<dbReference type="InterPro" id="IPR029058">
    <property type="entry name" value="AB_hydrolase_fold"/>
</dbReference>
<evidence type="ECO:0000313" key="2">
    <source>
        <dbReference type="EMBL" id="KXZ45675.1"/>
    </source>
</evidence>
<dbReference type="CDD" id="cd00030">
    <property type="entry name" value="C2"/>
    <property type="match status" value="2"/>
</dbReference>